<keyword evidence="4" id="KW-1185">Reference proteome</keyword>
<keyword evidence="1" id="KW-0812">Transmembrane</keyword>
<gene>
    <name evidence="3" type="ORF">A1359_14300</name>
</gene>
<proteinExistence type="predicted"/>
<evidence type="ECO:0008006" key="5">
    <source>
        <dbReference type="Google" id="ProtNLM"/>
    </source>
</evidence>
<evidence type="ECO:0000256" key="1">
    <source>
        <dbReference type="SAM" id="Phobius"/>
    </source>
</evidence>
<dbReference type="Proteomes" id="UP000078476">
    <property type="component" value="Unassembled WGS sequence"/>
</dbReference>
<feature type="chain" id="PRO_5008068750" description="IPTL-CTERM protein sorting domain-containing protein" evidence="2">
    <location>
        <begin position="22"/>
        <end position="234"/>
    </location>
</feature>
<evidence type="ECO:0000313" key="3">
    <source>
        <dbReference type="EMBL" id="OAI11890.1"/>
    </source>
</evidence>
<dbReference type="OrthoDB" id="7067658at2"/>
<dbReference type="EMBL" id="LUUI01000135">
    <property type="protein sequence ID" value="OAI11890.1"/>
    <property type="molecule type" value="Genomic_DNA"/>
</dbReference>
<name>A0A177N427_9GAMM</name>
<reference evidence="3 4" key="1">
    <citation type="submission" date="2016-03" db="EMBL/GenBank/DDBJ databases">
        <authorList>
            <person name="Ploux O."/>
        </authorList>
    </citation>
    <scope>NUCLEOTIDE SEQUENCE [LARGE SCALE GENOMIC DNA]</scope>
    <source>
        <strain evidence="3 4">R-45370</strain>
    </source>
</reference>
<evidence type="ECO:0000313" key="4">
    <source>
        <dbReference type="Proteomes" id="UP000078476"/>
    </source>
</evidence>
<comment type="caution">
    <text evidence="3">The sequence shown here is derived from an EMBL/GenBank/DDBJ whole genome shotgun (WGS) entry which is preliminary data.</text>
</comment>
<dbReference type="RefSeq" id="WP_066985615.1">
    <property type="nucleotide sequence ID" value="NZ_LUUI01000135.1"/>
</dbReference>
<keyword evidence="2" id="KW-0732">Signal</keyword>
<keyword evidence="1" id="KW-0472">Membrane</keyword>
<feature type="transmembrane region" description="Helical" evidence="1">
    <location>
        <begin position="206"/>
        <end position="225"/>
    </location>
</feature>
<dbReference type="AlphaFoldDB" id="A0A177N427"/>
<evidence type="ECO:0000256" key="2">
    <source>
        <dbReference type="SAM" id="SignalP"/>
    </source>
</evidence>
<accession>A0A177N427</accession>
<sequence>MNLKVISTLILLSTSSLPTYAAIEATLTYKTPTGIALPTEVIQVWGTLSLSSSSDTFTYDPSIPSPYGIDASIFPTTGNNYNLNIFDAPFASITGSNLFVSRNCSGNFGNGCSAGEYTIEQGTSTWFQIEQPFTMTAGESRYFLLAEFTPTDGSAAPGDYIFYTAGLGIDISGLDADNNEITSEVAFIACSSGDESCAFTRTVSAVPIPTAAWLFTSGLLGLLGFSRNKQNRSA</sequence>
<protein>
    <recommendedName>
        <fullName evidence="5">IPTL-CTERM protein sorting domain-containing protein</fullName>
    </recommendedName>
</protein>
<organism evidence="3 4">
    <name type="scientific">Methylomonas lenta</name>
    <dbReference type="NCBI Taxonomy" id="980561"/>
    <lineage>
        <taxon>Bacteria</taxon>
        <taxon>Pseudomonadati</taxon>
        <taxon>Pseudomonadota</taxon>
        <taxon>Gammaproteobacteria</taxon>
        <taxon>Methylococcales</taxon>
        <taxon>Methylococcaceae</taxon>
        <taxon>Methylomonas</taxon>
    </lineage>
</organism>
<feature type="signal peptide" evidence="2">
    <location>
        <begin position="1"/>
        <end position="21"/>
    </location>
</feature>
<keyword evidence="1" id="KW-1133">Transmembrane helix</keyword>